<feature type="compositionally biased region" description="Low complexity" evidence="1">
    <location>
        <begin position="329"/>
        <end position="345"/>
    </location>
</feature>
<feature type="compositionally biased region" description="Basic and acidic residues" evidence="1">
    <location>
        <begin position="37"/>
        <end position="46"/>
    </location>
</feature>
<feature type="region of interest" description="Disordered" evidence="1">
    <location>
        <begin position="19"/>
        <end position="72"/>
    </location>
</feature>
<dbReference type="RefSeq" id="XP_009692102.1">
    <property type="nucleotide sequence ID" value="XM_009693807.1"/>
</dbReference>
<evidence type="ECO:0000313" key="2">
    <source>
        <dbReference type="EMBL" id="BAM41801.1"/>
    </source>
</evidence>
<feature type="compositionally biased region" description="Low complexity" evidence="1">
    <location>
        <begin position="302"/>
        <end position="316"/>
    </location>
</feature>
<dbReference type="OrthoDB" id="360617at2759"/>
<feature type="compositionally biased region" description="Polar residues" evidence="1">
    <location>
        <begin position="47"/>
        <end position="72"/>
    </location>
</feature>
<dbReference type="VEuPathDB" id="PiroplasmaDB:TOT_040000182"/>
<evidence type="ECO:0000313" key="3">
    <source>
        <dbReference type="Proteomes" id="UP000003786"/>
    </source>
</evidence>
<name>J4C496_THEOR</name>
<dbReference type="STRING" id="869250.J4C496"/>
<proteinExistence type="predicted"/>
<keyword evidence="3" id="KW-1185">Reference proteome</keyword>
<dbReference type="eggNOG" id="ENOG502TN38">
    <property type="taxonomic scope" value="Eukaryota"/>
</dbReference>
<gene>
    <name evidence="2" type="ORF">TOT_040000182</name>
</gene>
<accession>J4C496</accession>
<protein>
    <submittedName>
        <fullName evidence="2">Uncharacterized protein</fullName>
    </submittedName>
</protein>
<feature type="compositionally biased region" description="Polar residues" evidence="1">
    <location>
        <begin position="19"/>
        <end position="36"/>
    </location>
</feature>
<dbReference type="Proteomes" id="UP000003786">
    <property type="component" value="Chromosome 4"/>
</dbReference>
<dbReference type="OMA" id="CYFIADR"/>
<dbReference type="AlphaFoldDB" id="J4C496"/>
<reference evidence="2 3" key="1">
    <citation type="journal article" date="2012" name="MBio">
        <title>Comparative genome analysis of three eukaryotic parasites with differing abilities to transform leukocytes reveals key mediators of Theileria-induced leukocyte transformation.</title>
        <authorList>
            <person name="Hayashida K."/>
            <person name="Hara Y."/>
            <person name="Abe T."/>
            <person name="Yamasaki C."/>
            <person name="Toyoda A."/>
            <person name="Kosuge T."/>
            <person name="Suzuki Y."/>
            <person name="Sato Y."/>
            <person name="Kawashima S."/>
            <person name="Katayama T."/>
            <person name="Wakaguri H."/>
            <person name="Inoue N."/>
            <person name="Homma K."/>
            <person name="Tada-Umezaki M."/>
            <person name="Yagi Y."/>
            <person name="Fujii Y."/>
            <person name="Habara T."/>
            <person name="Kanehisa M."/>
            <person name="Watanabe H."/>
            <person name="Ito K."/>
            <person name="Gojobori T."/>
            <person name="Sugawara H."/>
            <person name="Imanishi T."/>
            <person name="Weir W."/>
            <person name="Gardner M."/>
            <person name="Pain A."/>
            <person name="Shiels B."/>
            <person name="Hattori M."/>
            <person name="Nene V."/>
            <person name="Sugimoto C."/>
        </authorList>
    </citation>
    <scope>NUCLEOTIDE SEQUENCE [LARGE SCALE GENOMIC DNA]</scope>
    <source>
        <strain evidence="2 3">Shintoku</strain>
    </source>
</reference>
<dbReference type="KEGG" id="tot:TOT_040000182"/>
<dbReference type="GeneID" id="20716275"/>
<feature type="region of interest" description="Disordered" evidence="1">
    <location>
        <begin position="298"/>
        <end position="402"/>
    </location>
</feature>
<organism evidence="2 3">
    <name type="scientific">Theileria orientalis strain Shintoku</name>
    <dbReference type="NCBI Taxonomy" id="869250"/>
    <lineage>
        <taxon>Eukaryota</taxon>
        <taxon>Sar</taxon>
        <taxon>Alveolata</taxon>
        <taxon>Apicomplexa</taxon>
        <taxon>Aconoidasida</taxon>
        <taxon>Piroplasmida</taxon>
        <taxon>Theileriidae</taxon>
        <taxon>Theileria</taxon>
    </lineage>
</organism>
<dbReference type="EMBL" id="AP011949">
    <property type="protein sequence ID" value="BAM41801.1"/>
    <property type="molecule type" value="Genomic_DNA"/>
</dbReference>
<evidence type="ECO:0000256" key="1">
    <source>
        <dbReference type="SAM" id="MobiDB-lite"/>
    </source>
</evidence>
<sequence>MQKVKSKKKVIVTHPYLRSSSNTGDLKSTVPSNTGLSRERWTESKSDTLAYTKSANSPSPTTYIGQNSTPQDITSLSQESIGATQNNIKTVHHSSKVYRNVDHYGPMGMMSTPSMSMSAMESMNGLENDLMDISTIICDSLNDGSIPTARTTVYEEDQGDYDYEEIELNSFVKENLANFFMAASSKSLANKSEDWGIDRSVNTVYSRSGFFADCASADKVFHGEYLSTWGMHSFAECRMPLIFCIILTDREVRKHQGFSPVASLAINLLDRFMANQSDCLTKIVHLVYNKLKSYKHEKSSRKSSLSTKDSISSIDSQESGKSSDKSIKLNKSNKSIKSNKSNKSNKSSEKKNGKLSSRPSAKSDKKVAKVNSKGSRQTKRKAEDVKTNGVKNDDEPELVNGVDSDDVDKERMIVNMEVVYNLVALACYFIADRYHGLVNVSPKTLMIQWAYTCRIFKKTRYGAYYISKNRHASLHAATCAMFEIYSSLDYVVTVPSVSQMVQSLILSSGDIPCSQNPSEKNLYQNAAYVLGRIALIDDTFHRFRASVLALSIYSLIRKLAYTCNALLDDTCTWLEVDDDEGEIEECKELLVKTLSQFLNSDVLDAVTQPVNVKGRDDDIFTTTLLGDTINMNLRTIKSVSALLSR</sequence>